<dbReference type="InterPro" id="IPR036414">
    <property type="entry name" value="YaeB_N_sf"/>
</dbReference>
<evidence type="ECO:0000313" key="7">
    <source>
        <dbReference type="Proteomes" id="UP000434052"/>
    </source>
</evidence>
<keyword evidence="6" id="KW-0808">Transferase</keyword>
<dbReference type="AlphaFoldDB" id="A0A6P1ZH42"/>
<feature type="region of interest" description="Disordered" evidence="3">
    <location>
        <begin position="69"/>
        <end position="91"/>
    </location>
</feature>
<dbReference type="PANTHER" id="PTHR12818:SF0">
    <property type="entry name" value="TRNA (ADENINE(37)-N6)-METHYLTRANSFERASE"/>
    <property type="match status" value="1"/>
</dbReference>
<keyword evidence="6" id="KW-0489">Methyltransferase</keyword>
<evidence type="ECO:0000256" key="3">
    <source>
        <dbReference type="SAM" id="MobiDB-lite"/>
    </source>
</evidence>
<evidence type="ECO:0000256" key="2">
    <source>
        <dbReference type="ARBA" id="ARBA00033753"/>
    </source>
</evidence>
<dbReference type="Proteomes" id="UP000434052">
    <property type="component" value="Unassembled WGS sequence"/>
</dbReference>
<dbReference type="GO" id="GO:0008168">
    <property type="term" value="F:methyltransferase activity"/>
    <property type="evidence" value="ECO:0007669"/>
    <property type="project" value="UniProtKB-KW"/>
</dbReference>
<dbReference type="EMBL" id="QMIF01000006">
    <property type="protein sequence ID" value="TVM33708.1"/>
    <property type="molecule type" value="Genomic_DNA"/>
</dbReference>
<dbReference type="SUPFAM" id="SSF118196">
    <property type="entry name" value="YaeB-like"/>
    <property type="match status" value="1"/>
</dbReference>
<comment type="similarity">
    <text evidence="2">Belongs to the tRNA methyltransferase O family.</text>
</comment>
<proteinExistence type="inferred from homology"/>
<keyword evidence="8" id="KW-1185">Reference proteome</keyword>
<dbReference type="InterPro" id="IPR023368">
    <property type="entry name" value="UPF0066_cons_site"/>
</dbReference>
<dbReference type="NCBIfam" id="TIGR00104">
    <property type="entry name" value="tRNA_TsaA"/>
    <property type="match status" value="1"/>
</dbReference>
<evidence type="ECO:0000313" key="8">
    <source>
        <dbReference type="Proteomes" id="UP000503251"/>
    </source>
</evidence>
<dbReference type="InterPro" id="IPR036413">
    <property type="entry name" value="YaeB-like_sf"/>
</dbReference>
<dbReference type="CDD" id="cd09281">
    <property type="entry name" value="UPF0066"/>
    <property type="match status" value="1"/>
</dbReference>
<feature type="compositionally biased region" description="Basic and acidic residues" evidence="3">
    <location>
        <begin position="71"/>
        <end position="81"/>
    </location>
</feature>
<dbReference type="Gene3D" id="2.40.30.70">
    <property type="entry name" value="YaeB-like"/>
    <property type="match status" value="1"/>
</dbReference>
<organism evidence="6 7">
    <name type="scientific">Oceanidesulfovibrio marinus</name>
    <dbReference type="NCBI Taxonomy" id="370038"/>
    <lineage>
        <taxon>Bacteria</taxon>
        <taxon>Pseudomonadati</taxon>
        <taxon>Thermodesulfobacteriota</taxon>
        <taxon>Desulfovibrionia</taxon>
        <taxon>Desulfovibrionales</taxon>
        <taxon>Desulfovibrionaceae</taxon>
        <taxon>Oceanidesulfovibrio</taxon>
    </lineage>
</organism>
<dbReference type="PANTHER" id="PTHR12818">
    <property type="entry name" value="TRNA (ADENINE(37)-N6)-METHYLTRANSFERASE"/>
    <property type="match status" value="1"/>
</dbReference>
<keyword evidence="1" id="KW-0949">S-adenosyl-L-methionine</keyword>
<reference evidence="5 8" key="2">
    <citation type="submission" date="2019-04" db="EMBL/GenBank/DDBJ databases">
        <title>Isolation and culture of sulfate reducing bacteria from the cold seep of the South China Sea.</title>
        <authorList>
            <person name="Sun C."/>
            <person name="Liu R."/>
        </authorList>
    </citation>
    <scope>NUCLEOTIDE SEQUENCE [LARGE SCALE GENOMIC DNA]</scope>
    <source>
        <strain evidence="5 8">CS1</strain>
    </source>
</reference>
<dbReference type="EMBL" id="CP039543">
    <property type="protein sequence ID" value="QJT09483.1"/>
    <property type="molecule type" value="Genomic_DNA"/>
</dbReference>
<dbReference type="InterPro" id="IPR023370">
    <property type="entry name" value="TrmO-like_N"/>
</dbReference>
<dbReference type="OrthoDB" id="9804309at2"/>
<dbReference type="PROSITE" id="PS51668">
    <property type="entry name" value="TSAA_2"/>
    <property type="match status" value="1"/>
</dbReference>
<sequence length="141" mass="15781">MDMSLRIIGRVESSVKSRADAPKMEDEGAPQAVVRIDPAYREALLGMEPGKEAVLLTWLHQSDRSYLQVHPRGDKTREKRGVFATRSPDRPNPIGLHRVRLLAVDDGPEPSITVDRLEALDGTPVIDIKAIGRTYRSDEER</sequence>
<feature type="domain" description="TsaA-like" evidence="4">
    <location>
        <begin position="5"/>
        <end position="140"/>
    </location>
</feature>
<protein>
    <submittedName>
        <fullName evidence="6">tRNA (N6-threonylcarbamoyladenosine(37)-N6)-methyltransferase TrmO</fullName>
    </submittedName>
</protein>
<dbReference type="InterPro" id="IPR040372">
    <property type="entry name" value="YaeB-like"/>
</dbReference>
<evidence type="ECO:0000313" key="5">
    <source>
        <dbReference type="EMBL" id="QJT09483.1"/>
    </source>
</evidence>
<evidence type="ECO:0000256" key="1">
    <source>
        <dbReference type="ARBA" id="ARBA00022691"/>
    </source>
</evidence>
<dbReference type="Proteomes" id="UP000503251">
    <property type="component" value="Chromosome"/>
</dbReference>
<evidence type="ECO:0000313" key="6">
    <source>
        <dbReference type="EMBL" id="TVM33708.1"/>
    </source>
</evidence>
<dbReference type="Pfam" id="PF01980">
    <property type="entry name" value="TrmO_N"/>
    <property type="match status" value="1"/>
</dbReference>
<dbReference type="PROSITE" id="PS01318">
    <property type="entry name" value="TSAA_1"/>
    <property type="match status" value="1"/>
</dbReference>
<gene>
    <name evidence="6" type="primary">tsaA</name>
    <name evidence="6" type="ORF">DQK91_10810</name>
    <name evidence="5" type="ORF">E8L03_11260</name>
</gene>
<evidence type="ECO:0000259" key="4">
    <source>
        <dbReference type="PROSITE" id="PS51668"/>
    </source>
</evidence>
<accession>A0A6P1ZH42</accession>
<reference evidence="6 7" key="1">
    <citation type="submission" date="2018-06" db="EMBL/GenBank/DDBJ databases">
        <title>Complete genome of Desulfovibrio marinus P48SEP.</title>
        <authorList>
            <person name="Crispim J.S."/>
            <person name="Vidigal P.M.P."/>
            <person name="Silva L.C.F."/>
            <person name="Araujo L.C."/>
            <person name="Laguardia C.N."/>
            <person name="Dias R.S."/>
            <person name="Sousa M.P."/>
            <person name="Paula S.O."/>
            <person name="Silva C."/>
        </authorList>
    </citation>
    <scope>NUCLEOTIDE SEQUENCE [LARGE SCALE GENOMIC DNA]</scope>
    <source>
        <strain evidence="6 7">P48SEP</strain>
    </source>
</reference>
<dbReference type="GO" id="GO:0032259">
    <property type="term" value="P:methylation"/>
    <property type="evidence" value="ECO:0007669"/>
    <property type="project" value="UniProtKB-KW"/>
</dbReference>
<name>A0A6P1ZH42_9BACT</name>
<dbReference type="RefSeq" id="WP_144305374.1">
    <property type="nucleotide sequence ID" value="NZ_CP039543.1"/>
</dbReference>